<accession>A0A653C0Q3</accession>
<sequence>MTQYNSVLNTHNRMLDLVLSDINCKVEKDDLPLVPEDNYHPSLSIALKVSDFKRYRFETNLNSKCYNFKKGYQRPYIALLTETEYLDFSYKCKALIM</sequence>
<organism evidence="1 2">
    <name type="scientific">Callosobruchus maculatus</name>
    <name type="common">Southern cowpea weevil</name>
    <name type="synonym">Pulse bruchid</name>
    <dbReference type="NCBI Taxonomy" id="64391"/>
    <lineage>
        <taxon>Eukaryota</taxon>
        <taxon>Metazoa</taxon>
        <taxon>Ecdysozoa</taxon>
        <taxon>Arthropoda</taxon>
        <taxon>Hexapoda</taxon>
        <taxon>Insecta</taxon>
        <taxon>Pterygota</taxon>
        <taxon>Neoptera</taxon>
        <taxon>Endopterygota</taxon>
        <taxon>Coleoptera</taxon>
        <taxon>Polyphaga</taxon>
        <taxon>Cucujiformia</taxon>
        <taxon>Chrysomeloidea</taxon>
        <taxon>Chrysomelidae</taxon>
        <taxon>Bruchinae</taxon>
        <taxon>Bruchini</taxon>
        <taxon>Callosobruchus</taxon>
    </lineage>
</organism>
<keyword evidence="2" id="KW-1185">Reference proteome</keyword>
<evidence type="ECO:0000313" key="2">
    <source>
        <dbReference type="Proteomes" id="UP000410492"/>
    </source>
</evidence>
<dbReference type="EMBL" id="CAACVG010006753">
    <property type="protein sequence ID" value="VEN41440.1"/>
    <property type="molecule type" value="Genomic_DNA"/>
</dbReference>
<protein>
    <submittedName>
        <fullName evidence="1">Uncharacterized protein</fullName>
    </submittedName>
</protein>
<proteinExistence type="predicted"/>
<evidence type="ECO:0000313" key="1">
    <source>
        <dbReference type="EMBL" id="VEN41440.1"/>
    </source>
</evidence>
<dbReference type="Proteomes" id="UP000410492">
    <property type="component" value="Unassembled WGS sequence"/>
</dbReference>
<reference evidence="1 2" key="1">
    <citation type="submission" date="2019-01" db="EMBL/GenBank/DDBJ databases">
        <authorList>
            <person name="Sayadi A."/>
        </authorList>
    </citation>
    <scope>NUCLEOTIDE SEQUENCE [LARGE SCALE GENOMIC DNA]</scope>
</reference>
<dbReference type="OrthoDB" id="7701049at2759"/>
<gene>
    <name evidence="1" type="ORF">CALMAC_LOCUS5256</name>
</gene>
<name>A0A653C0Q3_CALMS</name>
<dbReference type="AlphaFoldDB" id="A0A653C0Q3"/>